<feature type="region of interest" description="Disordered" evidence="1">
    <location>
        <begin position="85"/>
        <end position="112"/>
    </location>
</feature>
<dbReference type="InterPro" id="IPR027443">
    <property type="entry name" value="IPNS-like_sf"/>
</dbReference>
<proteinExistence type="predicted"/>
<gene>
    <name evidence="2" type="ORF">Tci_003416</name>
</gene>
<organism evidence="2">
    <name type="scientific">Tanacetum cinerariifolium</name>
    <name type="common">Dalmatian daisy</name>
    <name type="synonym">Chrysanthemum cinerariifolium</name>
    <dbReference type="NCBI Taxonomy" id="118510"/>
    <lineage>
        <taxon>Eukaryota</taxon>
        <taxon>Viridiplantae</taxon>
        <taxon>Streptophyta</taxon>
        <taxon>Embryophyta</taxon>
        <taxon>Tracheophyta</taxon>
        <taxon>Spermatophyta</taxon>
        <taxon>Magnoliopsida</taxon>
        <taxon>eudicotyledons</taxon>
        <taxon>Gunneridae</taxon>
        <taxon>Pentapetalae</taxon>
        <taxon>asterids</taxon>
        <taxon>campanulids</taxon>
        <taxon>Asterales</taxon>
        <taxon>Asteraceae</taxon>
        <taxon>Asteroideae</taxon>
        <taxon>Anthemideae</taxon>
        <taxon>Anthemidinae</taxon>
        <taxon>Tanacetum</taxon>
    </lineage>
</organism>
<feature type="compositionally biased region" description="Polar residues" evidence="1">
    <location>
        <begin position="322"/>
        <end position="339"/>
    </location>
</feature>
<dbReference type="AlphaFoldDB" id="A0A6L2J336"/>
<reference evidence="2" key="1">
    <citation type="journal article" date="2019" name="Sci. Rep.">
        <title>Draft genome of Tanacetum cinerariifolium, the natural source of mosquito coil.</title>
        <authorList>
            <person name="Yamashiro T."/>
            <person name="Shiraishi A."/>
            <person name="Satake H."/>
            <person name="Nakayama K."/>
        </authorList>
    </citation>
    <scope>NUCLEOTIDE SEQUENCE</scope>
</reference>
<dbReference type="Gene3D" id="2.60.120.330">
    <property type="entry name" value="B-lactam Antibiotic, Isopenicillin N Synthase, Chain"/>
    <property type="match status" value="1"/>
</dbReference>
<name>A0A6L2J336_TANCI</name>
<evidence type="ECO:0000313" key="2">
    <source>
        <dbReference type="EMBL" id="GEU31438.1"/>
    </source>
</evidence>
<dbReference type="PANTHER" id="PTHR34945:SF6">
    <property type="entry name" value="GIBBERELLIN 2-BETA-DIOXYGENASE"/>
    <property type="match status" value="1"/>
</dbReference>
<sequence>MGMKTQLMIEDQRVETMSGFIARPSGPVIKYEALETLAWGRRLENIAIHLENDNNSCVLPILHYNVSSGATEGETQLATFAKLARPKPNRYSEEADASIDMSGPESPAPEQIGSTNPTAASVTLDDNHHSCVVRSRLSSSPAQPPSPMPNSRPSFNNYVDKMRNIPELTDMSADDHMNNNRPLIAEVEYEMIKSKDKNTIHMMLDSANKFGVFRVSGHGISPEELQMAFSEAEFCFGLLAERWSRDGDREEFAWSRSAMATAQRRRDVKNVQQFHIFRQKMENVANKLEKIAKDATQVIGSNSGKQPRKKIKENETRMTLFKHNNSSLQPHTPRSSQTPRALDGSSRRDSAAFAVSLHIPTEYGEFRLLSEDGAYSFHTNPNTIVFTMGEQAEEWSYGELRSALGEINIEPDIHEDKGAYSIELKCSPSNLNEAVDRNETAMAKLAETMAKYYHEHVCKYYPDHPSYTPPPTSKPSKPPTLDESLVKLADIMDNFNTHLASQSMKLELASKCLAANLVFISTKTSKLISTIIGTKSNDQTTYNTHHFTTTSSDTTISKTYPEVVTQAPIIQTVEGCTNTPTVVMPPPKTQQNITQQNSSPPSMQKEKQRQSLVFMSNITQTYHRTNLHETYETYCVASFIDEKFAYSASPRQFIVVTNAIHQSLFFLNSKMTHLGSPKTRATPP</sequence>
<feature type="compositionally biased region" description="Polar residues" evidence="1">
    <location>
        <begin position="589"/>
        <end position="602"/>
    </location>
</feature>
<protein>
    <submittedName>
        <fullName evidence="2">Putative isopenicillin N synthase-like protein</fullName>
    </submittedName>
</protein>
<dbReference type="SUPFAM" id="SSF51197">
    <property type="entry name" value="Clavaminate synthase-like"/>
    <property type="match status" value="1"/>
</dbReference>
<feature type="region of interest" description="Disordered" evidence="1">
    <location>
        <begin position="322"/>
        <end position="347"/>
    </location>
</feature>
<dbReference type="PANTHER" id="PTHR34945">
    <property type="entry name" value="2-OXOGLUTARATE (2OG) AND FE(II)-DEPENDENT OXYGENASE SUPERFAMILY PROTEIN"/>
    <property type="match status" value="1"/>
</dbReference>
<feature type="region of interest" description="Disordered" evidence="1">
    <location>
        <begin position="588"/>
        <end position="607"/>
    </location>
</feature>
<comment type="caution">
    <text evidence="2">The sequence shown here is derived from an EMBL/GenBank/DDBJ whole genome shotgun (WGS) entry which is preliminary data.</text>
</comment>
<feature type="region of interest" description="Disordered" evidence="1">
    <location>
        <begin position="135"/>
        <end position="155"/>
    </location>
</feature>
<evidence type="ECO:0000256" key="1">
    <source>
        <dbReference type="SAM" id="MobiDB-lite"/>
    </source>
</evidence>
<accession>A0A6L2J336</accession>
<dbReference type="EMBL" id="BKCJ010000252">
    <property type="protein sequence ID" value="GEU31438.1"/>
    <property type="molecule type" value="Genomic_DNA"/>
</dbReference>